<organism evidence="6 7">
    <name type="scientific">Geoalkalibacter halelectricus</name>
    <dbReference type="NCBI Taxonomy" id="2847045"/>
    <lineage>
        <taxon>Bacteria</taxon>
        <taxon>Pseudomonadati</taxon>
        <taxon>Thermodesulfobacteriota</taxon>
        <taxon>Desulfuromonadia</taxon>
        <taxon>Desulfuromonadales</taxon>
        <taxon>Geoalkalibacteraceae</taxon>
        <taxon>Geoalkalibacter</taxon>
    </lineage>
</organism>
<keyword evidence="7" id="KW-1185">Reference proteome</keyword>
<keyword evidence="2" id="KW-0561">Oxygen transport</keyword>
<evidence type="ECO:0000256" key="4">
    <source>
        <dbReference type="ARBA" id="ARBA00023004"/>
    </source>
</evidence>
<gene>
    <name evidence="6" type="ORF">L9S41_00895</name>
</gene>
<protein>
    <submittedName>
        <fullName evidence="6">Bacteriohemerythrin</fullName>
    </submittedName>
</protein>
<dbReference type="NCBIfam" id="TIGR02481">
    <property type="entry name" value="hemeryth_dom"/>
    <property type="match status" value="1"/>
</dbReference>
<dbReference type="EMBL" id="CP092109">
    <property type="protein sequence ID" value="UWZ79972.1"/>
    <property type="molecule type" value="Genomic_DNA"/>
</dbReference>
<evidence type="ECO:0000256" key="3">
    <source>
        <dbReference type="ARBA" id="ARBA00022723"/>
    </source>
</evidence>
<accession>A0ABY5ZPV2</accession>
<sequence>MPTIAWEERFSVNVDKIDRQHQHLFRLFNQLQEAIIAKQGQEALALIVDEMVDYTLTHFATEEKYMLAYDYPELADHKAEHEVFTGKALELQSRIRNDEFILSLEVLRFLSDWIAEHICTSDQRYSRHFNAAGLR</sequence>
<dbReference type="InterPro" id="IPR012312">
    <property type="entry name" value="Hemerythrin-like"/>
</dbReference>
<dbReference type="Proteomes" id="UP001060414">
    <property type="component" value="Chromosome"/>
</dbReference>
<dbReference type="Pfam" id="PF01814">
    <property type="entry name" value="Hemerythrin"/>
    <property type="match status" value="1"/>
</dbReference>
<dbReference type="Gene3D" id="1.20.120.50">
    <property type="entry name" value="Hemerythrin-like"/>
    <property type="match status" value="1"/>
</dbReference>
<evidence type="ECO:0000259" key="5">
    <source>
        <dbReference type="Pfam" id="PF01814"/>
    </source>
</evidence>
<dbReference type="InterPro" id="IPR050669">
    <property type="entry name" value="Hemerythrin"/>
</dbReference>
<dbReference type="InterPro" id="IPR035938">
    <property type="entry name" value="Hemerythrin-like_sf"/>
</dbReference>
<dbReference type="NCBIfam" id="NF033749">
    <property type="entry name" value="bact_hemeryth"/>
    <property type="match status" value="1"/>
</dbReference>
<dbReference type="InterPro" id="IPR012827">
    <property type="entry name" value="Hemerythrin_metal-bd"/>
</dbReference>
<keyword evidence="3" id="KW-0479">Metal-binding</keyword>
<keyword evidence="4" id="KW-0408">Iron</keyword>
<evidence type="ECO:0000313" key="7">
    <source>
        <dbReference type="Proteomes" id="UP001060414"/>
    </source>
</evidence>
<dbReference type="InterPro" id="IPR016131">
    <property type="entry name" value="Haemerythrin_Fe_BS"/>
</dbReference>
<evidence type="ECO:0000313" key="6">
    <source>
        <dbReference type="EMBL" id="UWZ79972.1"/>
    </source>
</evidence>
<reference evidence="6" key="1">
    <citation type="journal article" date="2022" name="Environ. Microbiol.">
        <title>Geoalkalibacter halelectricus SAP #1 sp. nov. possessing extracellular electron transfer and mineral#reducing capabilities from a haloalkaline environment.</title>
        <authorList>
            <person name="Yadav S."/>
            <person name="Singh R."/>
            <person name="Sundharam S.S."/>
            <person name="Chaudhary S."/>
            <person name="Krishnamurthi S."/>
            <person name="Patil S.A."/>
        </authorList>
    </citation>
    <scope>NUCLEOTIDE SEQUENCE</scope>
    <source>
        <strain evidence="6">SAP-1</strain>
    </source>
</reference>
<dbReference type="SUPFAM" id="SSF47188">
    <property type="entry name" value="Hemerythrin-like"/>
    <property type="match status" value="1"/>
</dbReference>
<dbReference type="PANTHER" id="PTHR37164:SF1">
    <property type="entry name" value="BACTERIOHEMERYTHRIN"/>
    <property type="match status" value="1"/>
</dbReference>
<keyword evidence="2" id="KW-0813">Transport</keyword>
<dbReference type="PROSITE" id="PS00550">
    <property type="entry name" value="HEMERYTHRINS"/>
    <property type="match status" value="1"/>
</dbReference>
<feature type="domain" description="Hemerythrin-like" evidence="5">
    <location>
        <begin position="14"/>
        <end position="125"/>
    </location>
</feature>
<evidence type="ECO:0000256" key="1">
    <source>
        <dbReference type="ARBA" id="ARBA00010587"/>
    </source>
</evidence>
<name>A0ABY5ZPV2_9BACT</name>
<dbReference type="RefSeq" id="WP_260748325.1">
    <property type="nucleotide sequence ID" value="NZ_CP092109.1"/>
</dbReference>
<comment type="similarity">
    <text evidence="1">Belongs to the hemerythrin family.</text>
</comment>
<evidence type="ECO:0000256" key="2">
    <source>
        <dbReference type="ARBA" id="ARBA00022621"/>
    </source>
</evidence>
<dbReference type="PANTHER" id="PTHR37164">
    <property type="entry name" value="BACTERIOHEMERYTHRIN"/>
    <property type="match status" value="1"/>
</dbReference>
<proteinExistence type="inferred from homology"/>
<dbReference type="CDD" id="cd12107">
    <property type="entry name" value="Hemerythrin"/>
    <property type="match status" value="1"/>
</dbReference>